<sequence>MPPPKAAGGPPPPTSGPAASSPSSPSSPAGAKPAPPAGKPAPPAGKPAPPAGKPAPPAGKPAPAGAKPAPAGAKPAPPAGKPAPPAGNPALLAGKPAPLPGGKPALSLGAKPTLGAKPAGDKAPPAGGPPKLEKAGPSPFGAKPGLPAGKDPPAPGLPKKHLAAPKGGPPWVNTPPPPGLPAGGPPKGPLSKGPPSLPKAAESSPAAKGPASLAPSPKGVEVKKLAVPGPADGKAKTIGLSVEKAGPTLGGPPKTGGEKSSPALGATPPSLRKTPGAEAGADATKAASNMDEYGAPRGTFGRLTPHSSLARDIADPKLQRIFTASGKFVGRATGPPPPLSAQERSSESADRGRGRLRLQEHRVADPVPRPARSGKAAGSSRRLPSLFSPTPFAGSADGMTGFFVPVPTWPPTQDQAQAAFGCPPFFPLAGFPPCCPPYPYYPASPGDPNAAMGCSPFPPYSYMGGGALPCGPPGALGAQPAAGGDYFPPNGTHGQAALTGERTERRRNRNPRGEEDGAEEGQWGNLEGRGAAGAARRGQAGVADRAPFTEDQRAASKPQDCRGRSQSTREATRRRRATMIQFLEDEGFEPPEDWLRANGEKCARVNDPASAGQRWDEAASIARGPQARAFNKGPEKPIGRTPWGGIEKQLNRIRSRPSTHIFDEEDEDLPRLPSEVRSFDPVAFARRKKEREALGQDPTFGVQEGNEYYQYFDAHYKPDREPWLQEVVPRLNMAFRDAFSASHAPGLCVPRLIFLQVGASNAAPRAYNSVPPGGKFSSKASKGWDRWGFEKGLTVPRKRTYQSLNELATYFSHLESEDQDEVISLLLLCRKLEKQLEEQHVVIDMLEHDLTTANASLKFPPEWRTLEGLDLVSLVPADTAFQPTAAAPLFLKSTVLLPQTTPDVLDLRGAPEASSSPAAGAKSPATEAPAGTAKPAPGATFTVKKKAVGAAKKPVFKTTIKAKS</sequence>
<feature type="compositionally biased region" description="Low complexity" evidence="1">
    <location>
        <begin position="910"/>
        <end position="941"/>
    </location>
</feature>
<feature type="compositionally biased region" description="Low complexity" evidence="1">
    <location>
        <begin position="61"/>
        <end position="74"/>
    </location>
</feature>
<feature type="compositionally biased region" description="Pro residues" evidence="1">
    <location>
        <begin position="33"/>
        <end position="60"/>
    </location>
</feature>
<dbReference type="Proteomes" id="UP000224006">
    <property type="component" value="Chromosome IX"/>
</dbReference>
<keyword evidence="3" id="KW-1185">Reference proteome</keyword>
<feature type="compositionally biased region" description="Basic and acidic residues" evidence="1">
    <location>
        <begin position="547"/>
        <end position="563"/>
    </location>
</feature>
<dbReference type="PRINTS" id="PR01217">
    <property type="entry name" value="PRICHEXTENSN"/>
</dbReference>
<feature type="compositionally biased region" description="Pro residues" evidence="1">
    <location>
        <begin position="172"/>
        <end position="188"/>
    </location>
</feature>
<feature type="compositionally biased region" description="Low complexity" evidence="1">
    <location>
        <begin position="528"/>
        <end position="546"/>
    </location>
</feature>
<feature type="compositionally biased region" description="Low complexity" evidence="1">
    <location>
        <begin position="88"/>
        <end position="125"/>
    </location>
</feature>
<evidence type="ECO:0000256" key="1">
    <source>
        <dbReference type="SAM" id="MobiDB-lite"/>
    </source>
</evidence>
<reference evidence="2 3" key="1">
    <citation type="submission" date="2017-09" db="EMBL/GenBank/DDBJ databases">
        <title>Genome sequencing of Besnoitia besnoiti strain Bb-Ger1.</title>
        <authorList>
            <person name="Schares G."/>
            <person name="Venepally P."/>
            <person name="Lorenzi H.A."/>
        </authorList>
    </citation>
    <scope>NUCLEOTIDE SEQUENCE [LARGE SCALE GENOMIC DNA]</scope>
    <source>
        <strain evidence="2 3">Bb-Ger1</strain>
    </source>
</reference>
<comment type="caution">
    <text evidence="2">The sequence shown here is derived from an EMBL/GenBank/DDBJ whole genome shotgun (WGS) entry which is preliminary data.</text>
</comment>
<dbReference type="GeneID" id="40306389"/>
<dbReference type="OrthoDB" id="332101at2759"/>
<feature type="compositionally biased region" description="Basic and acidic residues" evidence="1">
    <location>
        <begin position="344"/>
        <end position="364"/>
    </location>
</feature>
<gene>
    <name evidence="2" type="ORF">BESB_013270</name>
</gene>
<organism evidence="2 3">
    <name type="scientific">Besnoitia besnoiti</name>
    <name type="common">Apicomplexan protozoan</name>
    <dbReference type="NCBI Taxonomy" id="94643"/>
    <lineage>
        <taxon>Eukaryota</taxon>
        <taxon>Sar</taxon>
        <taxon>Alveolata</taxon>
        <taxon>Apicomplexa</taxon>
        <taxon>Conoidasida</taxon>
        <taxon>Coccidia</taxon>
        <taxon>Eucoccidiorida</taxon>
        <taxon>Eimeriorina</taxon>
        <taxon>Sarcocystidae</taxon>
        <taxon>Besnoitia</taxon>
    </lineage>
</organism>
<feature type="compositionally biased region" description="Low complexity" evidence="1">
    <location>
        <begin position="277"/>
        <end position="287"/>
    </location>
</feature>
<dbReference type="VEuPathDB" id="ToxoDB:BESB_013270"/>
<feature type="region of interest" description="Disordered" evidence="1">
    <location>
        <begin position="1"/>
        <end position="304"/>
    </location>
</feature>
<evidence type="ECO:0000313" key="2">
    <source>
        <dbReference type="EMBL" id="PFH32715.1"/>
    </source>
</evidence>
<dbReference type="RefSeq" id="XP_029216724.1">
    <property type="nucleotide sequence ID" value="XM_029360057.1"/>
</dbReference>
<evidence type="ECO:0000313" key="3">
    <source>
        <dbReference type="Proteomes" id="UP000224006"/>
    </source>
</evidence>
<dbReference type="AlphaFoldDB" id="A0A2A9M423"/>
<name>A0A2A9M423_BESBE</name>
<dbReference type="EMBL" id="NWUJ01000010">
    <property type="protein sequence ID" value="PFH32715.1"/>
    <property type="molecule type" value="Genomic_DNA"/>
</dbReference>
<dbReference type="STRING" id="94643.A0A2A9M423"/>
<feature type="compositionally biased region" description="Low complexity" evidence="1">
    <location>
        <begin position="189"/>
        <end position="200"/>
    </location>
</feature>
<proteinExistence type="predicted"/>
<feature type="compositionally biased region" description="Low complexity" evidence="1">
    <location>
        <begin position="16"/>
        <end position="32"/>
    </location>
</feature>
<feature type="region of interest" description="Disordered" evidence="1">
    <location>
        <begin position="906"/>
        <end position="941"/>
    </location>
</feature>
<dbReference type="KEGG" id="bbes:BESB_013270"/>
<feature type="region of interest" description="Disordered" evidence="1">
    <location>
        <begin position="325"/>
        <end position="389"/>
    </location>
</feature>
<feature type="region of interest" description="Disordered" evidence="1">
    <location>
        <begin position="481"/>
        <end position="573"/>
    </location>
</feature>
<protein>
    <submittedName>
        <fullName evidence="2">Uncharacterized protein</fullName>
    </submittedName>
</protein>
<feature type="compositionally biased region" description="Pro residues" evidence="1">
    <location>
        <begin position="1"/>
        <end position="15"/>
    </location>
</feature>
<accession>A0A2A9M423</accession>
<feature type="compositionally biased region" description="Pro residues" evidence="1">
    <location>
        <begin position="75"/>
        <end position="87"/>
    </location>
</feature>